<evidence type="ECO:0000313" key="2">
    <source>
        <dbReference type="Proteomes" id="UP000192536"/>
    </source>
</evidence>
<sequence>MANRFDFELRADDGVSKKLDDITGRLAELNPELDEVAEKLKLGGKNNQSNLSDIEKSFYELGRLAKSNVQYLGDMVPPLRNFIGLGGKVGGVIGKLGITGGAAYVAGKGISSFGHTLIDAADNAYALSVAAENAGMTVKDFSQMAGAMRLLGTDSETAKNSIEGLYGTFNDGLQGRNNAVLAVMNQIHAVIYKNADGTANVLKTVESLADVLPRLSPQTQKTVTDALNLNADTLQLLREGAHLKGLLAESDAIGLTVDPKTTADLASFNRQLTEASAAWDGLKQRTVQKAAKGLLSDGSLRDTVSGFTDGATHNDAAGWGHMLGENDGPYEAVALRRMKGDKKFLAEATPQERANVGIGRMNDDLRKKYNAYYGESLTDGWQLDKEMAKNPEYFTRLNDRSNQLLLDMQLAEHPTLLPPIGAQPVDPNASSVRNNNPWNIRYAGQSGAVPAAKNFAHFQTPEEGVLAADRQLQLYTSGKSANVDHPLRTVAEIVSTASPEKDGNNTALMIKNASKELGVDPTQPLDFSNVQTRSRFLAAVFHQEGNSPYSSSNIENILTRNSNDASLLTPAAASGQAPGQMVDFKQTLSSVLKETGMKIELTVINQKTGEKQTFTGTGGSKVSAAMQFP</sequence>
<evidence type="ECO:0000313" key="1">
    <source>
        <dbReference type="EMBL" id="ORJ23961.1"/>
    </source>
</evidence>
<proteinExistence type="predicted"/>
<dbReference type="RefSeq" id="WP_084913120.1">
    <property type="nucleotide sequence ID" value="NZ_MRWE01000038.1"/>
</dbReference>
<keyword evidence="2" id="KW-1185">Reference proteome</keyword>
<comment type="caution">
    <text evidence="1">The sequence shown here is derived from an EMBL/GenBank/DDBJ whole genome shotgun (WGS) entry which is preliminary data.</text>
</comment>
<dbReference type="Proteomes" id="UP000192536">
    <property type="component" value="Unassembled WGS sequence"/>
</dbReference>
<dbReference type="STRING" id="1646377.BS640_18850"/>
<protein>
    <submittedName>
        <fullName evidence="1">Uncharacterized protein</fullName>
    </submittedName>
</protein>
<dbReference type="AlphaFoldDB" id="A0A1X0WB32"/>
<reference evidence="1 2" key="1">
    <citation type="journal article" date="2017" name="Int. J. Syst. Evol. Microbiol.">
        <title>Rouxiella badensis sp. nov. and Rouxiella silvae sp. nov. isolated from peat bog soil in Germany and emendation of the genus description.</title>
        <authorList>
            <person name="Le Fleche-Mateos A."/>
            <person name="Kugler J.H."/>
            <person name="Hansen S.H."/>
            <person name="Syldatk C."/>
            <person name="Hausmann R."/>
            <person name="Lomprez F."/>
            <person name="Vandenbogaert M."/>
            <person name="Manuguerra J.C."/>
            <person name="Grimont P.A."/>
        </authorList>
    </citation>
    <scope>NUCLEOTIDE SEQUENCE [LARGE SCALE GENOMIC DNA]</scope>
    <source>
        <strain evidence="1 2">DSM 100043</strain>
    </source>
</reference>
<dbReference type="EMBL" id="MRWE01000038">
    <property type="protein sequence ID" value="ORJ23961.1"/>
    <property type="molecule type" value="Genomic_DNA"/>
</dbReference>
<accession>A0A1X0WB32</accession>
<name>A0A1X0WB32_9GAMM</name>
<gene>
    <name evidence="1" type="ORF">BS640_18850</name>
</gene>
<organism evidence="1 2">
    <name type="scientific">Rouxiella badensis</name>
    <dbReference type="NCBI Taxonomy" id="1646377"/>
    <lineage>
        <taxon>Bacteria</taxon>
        <taxon>Pseudomonadati</taxon>
        <taxon>Pseudomonadota</taxon>
        <taxon>Gammaproteobacteria</taxon>
        <taxon>Enterobacterales</taxon>
        <taxon>Yersiniaceae</taxon>
        <taxon>Rouxiella</taxon>
    </lineage>
</organism>